<organism evidence="1 2">
    <name type="scientific">Bacillus subtilis subsp. subtilis</name>
    <dbReference type="NCBI Taxonomy" id="135461"/>
    <lineage>
        <taxon>Bacteria</taxon>
        <taxon>Bacillati</taxon>
        <taxon>Bacillota</taxon>
        <taxon>Bacilli</taxon>
        <taxon>Bacillales</taxon>
        <taxon>Bacillaceae</taxon>
        <taxon>Bacillus</taxon>
    </lineage>
</organism>
<sequence>MWKALSQLLKKQKNQSPLDEGYIQIPEKDINQELKQVIFELESLGEVVSKKLQNKYAGVFEAQDKPNLSIKVCRDIDGDVLNDFTAERCFEKEYRSQIAINYYQPAIVCDDEELDCFTMDLWYYYGGYKGTGCGTLFDLNNNDLEKEIEEALIFLLNDKQFEK</sequence>
<dbReference type="EMBL" id="JSXS01000154">
    <property type="protein sequence ID" value="KIL29882.1"/>
    <property type="molecule type" value="Genomic_DNA"/>
</dbReference>
<evidence type="ECO:0000313" key="2">
    <source>
        <dbReference type="Proteomes" id="UP000031970"/>
    </source>
</evidence>
<accession>A0ABD3ZNW8</accession>
<dbReference type="RefSeq" id="WP_014479885.1">
    <property type="nucleotide sequence ID" value="NZ_CP021507.1"/>
</dbReference>
<dbReference type="Proteomes" id="UP000031970">
    <property type="component" value="Unassembled WGS sequence"/>
</dbReference>
<dbReference type="AlphaFoldDB" id="A0ABD3ZNW8"/>
<evidence type="ECO:0000313" key="1">
    <source>
        <dbReference type="EMBL" id="KIL29882.1"/>
    </source>
</evidence>
<name>A0ABD3ZNW8_BACIU</name>
<reference evidence="1 2" key="1">
    <citation type="submission" date="2014-11" db="EMBL/GenBank/DDBJ databases">
        <title>Draft Genome Sequences of Nine Bacillus subtilis Strains that Form Spores with High Heat-Resistance.</title>
        <authorList>
            <person name="Krawcyk A.O."/>
            <person name="Berendsen E.M."/>
            <person name="de Jong A."/>
            <person name="Holsappel S."/>
            <person name="Eijlander R.T."/>
            <person name="Wells-Bennik M."/>
            <person name="Kuipers O.P."/>
        </authorList>
    </citation>
    <scope>NUCLEOTIDE SEQUENCE [LARGE SCALE GENOMIC DNA]</scope>
    <source>
        <strain evidence="1 2">B4067</strain>
    </source>
</reference>
<proteinExistence type="predicted"/>
<protein>
    <submittedName>
        <fullName evidence="1">Uncharacterized protein</fullName>
    </submittedName>
</protein>
<gene>
    <name evidence="1" type="ORF">B4067_1950</name>
</gene>
<comment type="caution">
    <text evidence="1">The sequence shown here is derived from an EMBL/GenBank/DDBJ whole genome shotgun (WGS) entry which is preliminary data.</text>
</comment>